<dbReference type="EMBL" id="FZOC01000001">
    <property type="protein sequence ID" value="SNR67107.1"/>
    <property type="molecule type" value="Genomic_DNA"/>
</dbReference>
<dbReference type="CDD" id="cd16329">
    <property type="entry name" value="LolA_like"/>
    <property type="match status" value="1"/>
</dbReference>
<dbReference type="AlphaFoldDB" id="A0A238Y7P7"/>
<dbReference type="Pfam" id="PF17131">
    <property type="entry name" value="LolA_like"/>
    <property type="match status" value="1"/>
</dbReference>
<dbReference type="OrthoDB" id="9803781at2"/>
<feature type="domain" description="Uncharacterized protein TP-0789" evidence="1">
    <location>
        <begin position="82"/>
        <end position="268"/>
    </location>
</feature>
<evidence type="ECO:0000313" key="3">
    <source>
        <dbReference type="Proteomes" id="UP000198324"/>
    </source>
</evidence>
<reference evidence="2 3" key="1">
    <citation type="submission" date="2017-06" db="EMBL/GenBank/DDBJ databases">
        <authorList>
            <person name="Kim H.J."/>
            <person name="Triplett B.A."/>
        </authorList>
    </citation>
    <scope>NUCLEOTIDE SEQUENCE [LARGE SCALE GENOMIC DNA]</scope>
    <source>
        <strain evidence="2 3">DSM 13116</strain>
    </source>
</reference>
<evidence type="ECO:0000313" key="2">
    <source>
        <dbReference type="EMBL" id="SNR67107.1"/>
    </source>
</evidence>
<sequence length="275" mass="31070">MKTIAGLFLVLFGLLVATGFCGEAKSSLDVQGIVARSNHAALYQGADMRGAVTMTITDKQGRVRTRRFNMIRKNGDAKDQAQKYFVCFLEPADVRRMVFMVHKHGPGAQDDDRWMYLPSLDLVKRIAASDKRTSFVGSDFLYEDISGRNIDEDIHELVGATDRHYIVKNTPKNPRSVEFSHYVAHIDKETFLPMKLEYHRAGRVYRVAETLAVEKIPSGEAGQPTYATAVRSRVNDLDSGGSTEMVISRVRYNQKPSDDLFTERCLRRAPSEFLR</sequence>
<evidence type="ECO:0000259" key="1">
    <source>
        <dbReference type="Pfam" id="PF17131"/>
    </source>
</evidence>
<dbReference type="Proteomes" id="UP000198324">
    <property type="component" value="Unassembled WGS sequence"/>
</dbReference>
<keyword evidence="2" id="KW-0449">Lipoprotein</keyword>
<dbReference type="InterPro" id="IPR033399">
    <property type="entry name" value="TP_0789-like"/>
</dbReference>
<accession>A0A238Y7P7</accession>
<dbReference type="RefSeq" id="WP_089271843.1">
    <property type="nucleotide sequence ID" value="NZ_FZOC01000001.1"/>
</dbReference>
<protein>
    <submittedName>
        <fullName evidence="2">Outer membrane lipoprotein-sorting protein</fullName>
    </submittedName>
</protein>
<gene>
    <name evidence="2" type="ORF">SAMN04488503_0760</name>
</gene>
<name>A0A238Y7P7_9BACT</name>
<organism evidence="2 3">
    <name type="scientific">Humidesulfovibrio mexicanus</name>
    <dbReference type="NCBI Taxonomy" id="147047"/>
    <lineage>
        <taxon>Bacteria</taxon>
        <taxon>Pseudomonadati</taxon>
        <taxon>Thermodesulfobacteriota</taxon>
        <taxon>Desulfovibrionia</taxon>
        <taxon>Desulfovibrionales</taxon>
        <taxon>Desulfovibrionaceae</taxon>
        <taxon>Humidesulfovibrio</taxon>
    </lineage>
</organism>
<keyword evidence="3" id="KW-1185">Reference proteome</keyword>
<dbReference type="Gene3D" id="2.50.20.10">
    <property type="entry name" value="Lipoprotein localisation LolA/LolB/LppX"/>
    <property type="match status" value="1"/>
</dbReference>
<proteinExistence type="predicted"/>